<dbReference type="InterPro" id="IPR003661">
    <property type="entry name" value="HisK_dim/P_dom"/>
</dbReference>
<evidence type="ECO:0000256" key="4">
    <source>
        <dbReference type="SAM" id="Coils"/>
    </source>
</evidence>
<dbReference type="Gene3D" id="3.30.565.10">
    <property type="entry name" value="Histidine kinase-like ATPase, C-terminal domain"/>
    <property type="match status" value="1"/>
</dbReference>
<name>A0ABW2YQU8_9GAMM</name>
<dbReference type="SMART" id="SM00388">
    <property type="entry name" value="HisKA"/>
    <property type="match status" value="1"/>
</dbReference>
<keyword evidence="3" id="KW-0597">Phosphoprotein</keyword>
<organism evidence="7 8">
    <name type="scientific">Lysobacter koreensis</name>
    <dbReference type="NCBI Taxonomy" id="266122"/>
    <lineage>
        <taxon>Bacteria</taxon>
        <taxon>Pseudomonadati</taxon>
        <taxon>Pseudomonadota</taxon>
        <taxon>Gammaproteobacteria</taxon>
        <taxon>Lysobacterales</taxon>
        <taxon>Lysobacteraceae</taxon>
        <taxon>Lysobacter</taxon>
    </lineage>
</organism>
<dbReference type="Gene3D" id="3.30.70.270">
    <property type="match status" value="1"/>
</dbReference>
<feature type="coiled-coil region" evidence="4">
    <location>
        <begin position="19"/>
        <end position="46"/>
    </location>
</feature>
<dbReference type="CDD" id="cd00082">
    <property type="entry name" value="HisKA"/>
    <property type="match status" value="1"/>
</dbReference>
<dbReference type="PRINTS" id="PR00344">
    <property type="entry name" value="BCTRLSENSOR"/>
</dbReference>
<evidence type="ECO:0000259" key="5">
    <source>
        <dbReference type="PROSITE" id="PS50109"/>
    </source>
</evidence>
<feature type="domain" description="GGDEF" evidence="6">
    <location>
        <begin position="117"/>
        <end position="250"/>
    </location>
</feature>
<sequence>MNSLPDRTGDAAVAAAHELAWLQDRVERARVELTQLQQQLVESEHRLGDGLAAQLVEVNEQLLSATLQARTDAETATQALEDVSRLVELDALTQLPNRLLLLDRVAQTVATAKRHGTRFALLFVDLDNFKQINDTLGHAVGDDVLRRTAQCLVSAVRDEDTVSRHGGDEFLILLAEVGQAADAVVVAEKVMAALAAPYHVGEHPLRLSASIGISVYPDDGEEVETLIECADAAMYRAKRHGLGFFVFSGGDPSRECSPQSPQPGLADPLRAYPPPAEQKLRHAQIREANEQLVRSALDAQGLQSTAEQANRQQADFLAVLAHELRNPLTPIRTAAGLLGRVRTDELPRLQAIIERQVLHISRLLNDLLDVSRASTGKLRIERRSVDLAGVIDEAVDACRSAIDARGQHLRVQVPASDLVIHGDPLRLAQIVSNLLDNASKYTPDGGDIALIVTAADKTLVLAVTDSGIGITAEALPSVFEPFMQHAAAVGFNGTGLGIGLTVVRELVEAHGGQVVASSAGSGQGSRFVVTLPQAERRPLSPG</sequence>
<dbReference type="SUPFAM" id="SSF55874">
    <property type="entry name" value="ATPase domain of HSP90 chaperone/DNA topoisomerase II/histidine kinase"/>
    <property type="match status" value="1"/>
</dbReference>
<evidence type="ECO:0000256" key="3">
    <source>
        <dbReference type="ARBA" id="ARBA00022553"/>
    </source>
</evidence>
<dbReference type="InterPro" id="IPR029787">
    <property type="entry name" value="Nucleotide_cyclase"/>
</dbReference>
<dbReference type="PANTHER" id="PTHR46663">
    <property type="entry name" value="DIGUANYLATE CYCLASE DGCT-RELATED"/>
    <property type="match status" value="1"/>
</dbReference>
<dbReference type="NCBIfam" id="TIGR00254">
    <property type="entry name" value="GGDEF"/>
    <property type="match status" value="1"/>
</dbReference>
<dbReference type="Pfam" id="PF02518">
    <property type="entry name" value="HATPase_c"/>
    <property type="match status" value="1"/>
</dbReference>
<dbReference type="InterPro" id="IPR000160">
    <property type="entry name" value="GGDEF_dom"/>
</dbReference>
<dbReference type="Proteomes" id="UP001597090">
    <property type="component" value="Unassembled WGS sequence"/>
</dbReference>
<dbReference type="InterPro" id="IPR036097">
    <property type="entry name" value="HisK_dim/P_sf"/>
</dbReference>
<evidence type="ECO:0000256" key="2">
    <source>
        <dbReference type="ARBA" id="ARBA00012438"/>
    </source>
</evidence>
<dbReference type="CDD" id="cd01949">
    <property type="entry name" value="GGDEF"/>
    <property type="match status" value="1"/>
</dbReference>
<protein>
    <recommendedName>
        <fullName evidence="2">histidine kinase</fullName>
        <ecNumber evidence="2">2.7.13.3</ecNumber>
    </recommendedName>
</protein>
<proteinExistence type="predicted"/>
<dbReference type="PROSITE" id="PS50887">
    <property type="entry name" value="GGDEF"/>
    <property type="match status" value="1"/>
</dbReference>
<keyword evidence="7" id="KW-0808">Transferase</keyword>
<dbReference type="InterPro" id="IPR004358">
    <property type="entry name" value="Sig_transdc_His_kin-like_C"/>
</dbReference>
<evidence type="ECO:0000313" key="7">
    <source>
        <dbReference type="EMBL" id="MFD0740386.1"/>
    </source>
</evidence>
<comment type="caution">
    <text evidence="7">The sequence shown here is derived from an EMBL/GenBank/DDBJ whole genome shotgun (WGS) entry which is preliminary data.</text>
</comment>
<dbReference type="Gene3D" id="1.10.287.130">
    <property type="match status" value="1"/>
</dbReference>
<accession>A0ABW2YQU8</accession>
<feature type="domain" description="Histidine kinase" evidence="5">
    <location>
        <begin position="319"/>
        <end position="535"/>
    </location>
</feature>
<dbReference type="PROSITE" id="PS50109">
    <property type="entry name" value="HIS_KIN"/>
    <property type="match status" value="1"/>
</dbReference>
<comment type="catalytic activity">
    <reaction evidence="1">
        <text>ATP + protein L-histidine = ADP + protein N-phospho-L-histidine.</text>
        <dbReference type="EC" id="2.7.13.3"/>
    </reaction>
</comment>
<dbReference type="InterPro" id="IPR036890">
    <property type="entry name" value="HATPase_C_sf"/>
</dbReference>
<dbReference type="SMART" id="SM00387">
    <property type="entry name" value="HATPase_c"/>
    <property type="match status" value="1"/>
</dbReference>
<keyword evidence="4" id="KW-0175">Coiled coil</keyword>
<dbReference type="InterPro" id="IPR052163">
    <property type="entry name" value="DGC-Regulatory_Protein"/>
</dbReference>
<dbReference type="PANTHER" id="PTHR46663:SF3">
    <property type="entry name" value="SLL0267 PROTEIN"/>
    <property type="match status" value="1"/>
</dbReference>
<dbReference type="EMBL" id="JBHTIH010000008">
    <property type="protein sequence ID" value="MFD0740386.1"/>
    <property type="molecule type" value="Genomic_DNA"/>
</dbReference>
<dbReference type="InterPro" id="IPR003594">
    <property type="entry name" value="HATPase_dom"/>
</dbReference>
<evidence type="ECO:0000259" key="6">
    <source>
        <dbReference type="PROSITE" id="PS50887"/>
    </source>
</evidence>
<evidence type="ECO:0000256" key="1">
    <source>
        <dbReference type="ARBA" id="ARBA00000085"/>
    </source>
</evidence>
<keyword evidence="8" id="KW-1185">Reference proteome</keyword>
<dbReference type="InterPro" id="IPR043128">
    <property type="entry name" value="Rev_trsase/Diguanyl_cyclase"/>
</dbReference>
<reference evidence="8" key="1">
    <citation type="journal article" date="2019" name="Int. J. Syst. Evol. Microbiol.">
        <title>The Global Catalogue of Microorganisms (GCM) 10K type strain sequencing project: providing services to taxonomists for standard genome sequencing and annotation.</title>
        <authorList>
            <consortium name="The Broad Institute Genomics Platform"/>
            <consortium name="The Broad Institute Genome Sequencing Center for Infectious Disease"/>
            <person name="Wu L."/>
            <person name="Ma J."/>
        </authorList>
    </citation>
    <scope>NUCLEOTIDE SEQUENCE [LARGE SCALE GENOMIC DNA]</scope>
    <source>
        <strain evidence="8">CCUG 55491</strain>
    </source>
</reference>
<evidence type="ECO:0000313" key="8">
    <source>
        <dbReference type="Proteomes" id="UP001597090"/>
    </source>
</evidence>
<keyword evidence="7" id="KW-0548">Nucleotidyltransferase</keyword>
<dbReference type="GO" id="GO:0052621">
    <property type="term" value="F:diguanylate cyclase activity"/>
    <property type="evidence" value="ECO:0007669"/>
    <property type="project" value="UniProtKB-EC"/>
</dbReference>
<dbReference type="SMART" id="SM00267">
    <property type="entry name" value="GGDEF"/>
    <property type="match status" value="1"/>
</dbReference>
<gene>
    <name evidence="7" type="ORF">ACFQZQ_13965</name>
</gene>
<dbReference type="SUPFAM" id="SSF47384">
    <property type="entry name" value="Homodimeric domain of signal transducing histidine kinase"/>
    <property type="match status" value="1"/>
</dbReference>
<dbReference type="SUPFAM" id="SSF55073">
    <property type="entry name" value="Nucleotide cyclase"/>
    <property type="match status" value="1"/>
</dbReference>
<dbReference type="RefSeq" id="WP_386813538.1">
    <property type="nucleotide sequence ID" value="NZ_JBHTIH010000008.1"/>
</dbReference>
<dbReference type="Pfam" id="PF00512">
    <property type="entry name" value="HisKA"/>
    <property type="match status" value="1"/>
</dbReference>
<dbReference type="InterPro" id="IPR005467">
    <property type="entry name" value="His_kinase_dom"/>
</dbReference>
<dbReference type="Pfam" id="PF00990">
    <property type="entry name" value="GGDEF"/>
    <property type="match status" value="1"/>
</dbReference>
<dbReference type="EC" id="2.7.13.3" evidence="2"/>